<protein>
    <recommendedName>
        <fullName evidence="3">DUF8035 domain-containing protein</fullName>
    </recommendedName>
</protein>
<organism evidence="4 5">
    <name type="scientific">Cytospora chrysosperma</name>
    <name type="common">Cytospora canker fungus</name>
    <name type="synonym">Sphaeria chrysosperma</name>
    <dbReference type="NCBI Taxonomy" id="252740"/>
    <lineage>
        <taxon>Eukaryota</taxon>
        <taxon>Fungi</taxon>
        <taxon>Dikarya</taxon>
        <taxon>Ascomycota</taxon>
        <taxon>Pezizomycotina</taxon>
        <taxon>Sordariomycetes</taxon>
        <taxon>Sordariomycetidae</taxon>
        <taxon>Diaporthales</taxon>
        <taxon>Cytosporaceae</taxon>
        <taxon>Cytospora</taxon>
    </lineage>
</organism>
<sequence>MARNTWDRERFMAERERDRFVDDRSRYDDDDDHYYKSGPGSRHRDPSLESRYERRPDRRPLDDDFIAREPRRVYYDDLDPPRSARHRSPPAELERDRRVVIELERERHSSPSPSRRPSFLRRQSSLDTFDRRPKGFFEEERYGPPARREEFRPKPYEPIPLPRSRALPPPRRYAEREFYDEIRVSDPDYYGDEEFRSYPERVREKEIIRTKRRDYSPSSRSSHSRAHTHSHRGSSRRSSSKSSTITSSSASSSGGTTVTVKSEYPKKGKTRIPARLVSKRALIDLGYPFLEEGNTIVVLKALGQENIDDMLKLSEDYRKSELEVVAARSEAGNLLEERRMEERRMEERLMEERRMEERLEERRMEERLMEERRMEERLEERRREERLREERLMEERREETIVHAPPPPPTFLPPPPVAQPPPPVVYAQPAPPPPAPAPAPPQVQQPMEEEYMKRTTTIIRDVSPARSYTTTTSGTTSRTPVIVDVRREEYSDEIPVGPLALVKSDRHRSRSRSSRDVRDIRHEIRDLERQLERKRHSERYSDRDLIKAERHSDRELVKAERLSSGELVLYEEQVERIEEPRRGVRIEKDKKGRMSISVPKYR</sequence>
<feature type="compositionally biased region" description="Basic residues" evidence="2">
    <location>
        <begin position="222"/>
        <end position="239"/>
    </location>
</feature>
<evidence type="ECO:0000256" key="1">
    <source>
        <dbReference type="SAM" id="Coils"/>
    </source>
</evidence>
<keyword evidence="1" id="KW-0175">Coiled coil</keyword>
<reference evidence="4 5" key="1">
    <citation type="submission" date="2015-09" db="EMBL/GenBank/DDBJ databases">
        <title>Host preference determinants of Valsa canker pathogens revealed by comparative genomics.</title>
        <authorList>
            <person name="Yin Z."/>
            <person name="Huang L."/>
        </authorList>
    </citation>
    <scope>NUCLEOTIDE SEQUENCE [LARGE SCALE GENOMIC DNA]</scope>
    <source>
        <strain evidence="4 5">YSFL</strain>
    </source>
</reference>
<feature type="domain" description="DUF8035" evidence="3">
    <location>
        <begin position="266"/>
        <end position="319"/>
    </location>
</feature>
<dbReference type="Pfam" id="PF26118">
    <property type="entry name" value="DUF8035"/>
    <property type="match status" value="1"/>
</dbReference>
<feature type="compositionally biased region" description="Basic and acidic residues" evidence="2">
    <location>
        <begin position="92"/>
        <end position="109"/>
    </location>
</feature>
<feature type="compositionally biased region" description="Low complexity" evidence="2">
    <location>
        <begin position="110"/>
        <end position="126"/>
    </location>
</feature>
<feature type="coiled-coil region" evidence="1">
    <location>
        <begin position="342"/>
        <end position="395"/>
    </location>
</feature>
<dbReference type="EMBL" id="LJZO01000039">
    <property type="protein sequence ID" value="ROV92084.1"/>
    <property type="molecule type" value="Genomic_DNA"/>
</dbReference>
<dbReference type="AlphaFoldDB" id="A0A423VM35"/>
<dbReference type="InterPro" id="IPR058348">
    <property type="entry name" value="DUF8035"/>
</dbReference>
<feature type="coiled-coil region" evidence="1">
    <location>
        <begin position="510"/>
        <end position="537"/>
    </location>
</feature>
<name>A0A423VM35_CYTCH</name>
<feature type="compositionally biased region" description="Low complexity" evidence="2">
    <location>
        <begin position="240"/>
        <end position="262"/>
    </location>
</feature>
<feature type="compositionally biased region" description="Basic and acidic residues" evidence="2">
    <location>
        <begin position="128"/>
        <end position="155"/>
    </location>
</feature>
<feature type="region of interest" description="Disordered" evidence="2">
    <location>
        <begin position="207"/>
        <end position="270"/>
    </location>
</feature>
<evidence type="ECO:0000259" key="3">
    <source>
        <dbReference type="Pfam" id="PF26118"/>
    </source>
</evidence>
<feature type="compositionally biased region" description="Pro residues" evidence="2">
    <location>
        <begin position="156"/>
        <end position="169"/>
    </location>
</feature>
<feature type="region of interest" description="Disordered" evidence="2">
    <location>
        <begin position="21"/>
        <end position="169"/>
    </location>
</feature>
<evidence type="ECO:0000256" key="2">
    <source>
        <dbReference type="SAM" id="MobiDB-lite"/>
    </source>
</evidence>
<proteinExistence type="predicted"/>
<keyword evidence="5" id="KW-1185">Reference proteome</keyword>
<dbReference type="Proteomes" id="UP000284375">
    <property type="component" value="Unassembled WGS sequence"/>
</dbReference>
<accession>A0A423VM35</accession>
<comment type="caution">
    <text evidence="4">The sequence shown here is derived from an EMBL/GenBank/DDBJ whole genome shotgun (WGS) entry which is preliminary data.</text>
</comment>
<gene>
    <name evidence="4" type="ORF">VSDG_07516</name>
</gene>
<dbReference type="STRING" id="252740.A0A423VM35"/>
<evidence type="ECO:0000313" key="4">
    <source>
        <dbReference type="EMBL" id="ROV92084.1"/>
    </source>
</evidence>
<feature type="compositionally biased region" description="Basic and acidic residues" evidence="2">
    <location>
        <begin position="42"/>
        <end position="82"/>
    </location>
</feature>
<evidence type="ECO:0000313" key="5">
    <source>
        <dbReference type="Proteomes" id="UP000284375"/>
    </source>
</evidence>
<dbReference type="OrthoDB" id="5428245at2759"/>